<dbReference type="EMBL" id="JBDJPC010000006">
    <property type="protein sequence ID" value="KAL1497967.1"/>
    <property type="molecule type" value="Genomic_DNA"/>
</dbReference>
<dbReference type="SUPFAM" id="SSF57302">
    <property type="entry name" value="Snake toxin-like"/>
    <property type="match status" value="1"/>
</dbReference>
<dbReference type="Proteomes" id="UP001566132">
    <property type="component" value="Unassembled WGS sequence"/>
</dbReference>
<dbReference type="InterPro" id="IPR045860">
    <property type="entry name" value="Snake_toxin-like_sf"/>
</dbReference>
<gene>
    <name evidence="2" type="ORF">ABEB36_008843</name>
</gene>
<dbReference type="Gene3D" id="2.10.60.10">
    <property type="entry name" value="CD59"/>
    <property type="match status" value="1"/>
</dbReference>
<keyword evidence="1" id="KW-0732">Signal</keyword>
<protein>
    <submittedName>
        <fullName evidence="2">Uncharacterized protein</fullName>
    </submittedName>
</protein>
<evidence type="ECO:0000313" key="2">
    <source>
        <dbReference type="EMBL" id="KAL1497967.1"/>
    </source>
</evidence>
<dbReference type="AlphaFoldDB" id="A0ABD1ENW8"/>
<feature type="signal peptide" evidence="1">
    <location>
        <begin position="1"/>
        <end position="20"/>
    </location>
</feature>
<accession>A0ABD1ENW8</accession>
<proteinExistence type="predicted"/>
<evidence type="ECO:0000313" key="3">
    <source>
        <dbReference type="Proteomes" id="UP001566132"/>
    </source>
</evidence>
<keyword evidence="3" id="KW-1185">Reference proteome</keyword>
<reference evidence="2 3" key="1">
    <citation type="submission" date="2024-05" db="EMBL/GenBank/DDBJ databases">
        <title>Genetic variation in Jamaican populations of the coffee berry borer (Hypothenemus hampei).</title>
        <authorList>
            <person name="Errbii M."/>
            <person name="Myrie A."/>
        </authorList>
    </citation>
    <scope>NUCLEOTIDE SEQUENCE [LARGE SCALE GENOMIC DNA]</scope>
    <source>
        <strain evidence="2">JA-Hopewell-2020-01-JO</strain>
        <tissue evidence="2">Whole body</tissue>
    </source>
</reference>
<sequence>MKIFFILLLIFLIYIHQVIGILCYQCHQTSKKCNNGNLDLSNQINCSDERCAVLKYETPKPGKNVLATIRDCATYTEHQRLQMVKLERPVRVVVFEECDTPLCNFSIRIHQFSTSIILTLILFMIK</sequence>
<feature type="chain" id="PRO_5044855211" evidence="1">
    <location>
        <begin position="21"/>
        <end position="126"/>
    </location>
</feature>
<evidence type="ECO:0000256" key="1">
    <source>
        <dbReference type="SAM" id="SignalP"/>
    </source>
</evidence>
<organism evidence="2 3">
    <name type="scientific">Hypothenemus hampei</name>
    <name type="common">Coffee berry borer</name>
    <dbReference type="NCBI Taxonomy" id="57062"/>
    <lineage>
        <taxon>Eukaryota</taxon>
        <taxon>Metazoa</taxon>
        <taxon>Ecdysozoa</taxon>
        <taxon>Arthropoda</taxon>
        <taxon>Hexapoda</taxon>
        <taxon>Insecta</taxon>
        <taxon>Pterygota</taxon>
        <taxon>Neoptera</taxon>
        <taxon>Endopterygota</taxon>
        <taxon>Coleoptera</taxon>
        <taxon>Polyphaga</taxon>
        <taxon>Cucujiformia</taxon>
        <taxon>Curculionidae</taxon>
        <taxon>Scolytinae</taxon>
        <taxon>Hypothenemus</taxon>
    </lineage>
</organism>
<name>A0ABD1ENW8_HYPHA</name>
<comment type="caution">
    <text evidence="2">The sequence shown here is derived from an EMBL/GenBank/DDBJ whole genome shotgun (WGS) entry which is preliminary data.</text>
</comment>